<proteinExistence type="predicted"/>
<dbReference type="EMBL" id="PEYU01000014">
    <property type="protein sequence ID" value="PIS22637.1"/>
    <property type="molecule type" value="Genomic_DNA"/>
</dbReference>
<evidence type="ECO:0008006" key="3">
    <source>
        <dbReference type="Google" id="ProtNLM"/>
    </source>
</evidence>
<dbReference type="AlphaFoldDB" id="A0A2H0XCH1"/>
<evidence type="ECO:0000313" key="2">
    <source>
        <dbReference type="Proteomes" id="UP000231252"/>
    </source>
</evidence>
<sequence length="195" mass="21875">MIYKMTAPFIWLGLVWIITIGSIVGFVYATPFTNDAKNPQVFGAKTLRLPETQFETTQIDARVLKIEKVFARFNCPLTGNSEFIVQKADEHSIPYWLIPAVSFQESGCGKKTPNVAGLEESYNAWGYGVWGKNIKTFSSWEAGISAVSKYFGANFFTKGITDPCEIMKIYTPPSKGSWCEGVKYFADLIENFESE</sequence>
<name>A0A2H0XCH1_UNCKA</name>
<comment type="caution">
    <text evidence="1">The sequence shown here is derived from an EMBL/GenBank/DDBJ whole genome shotgun (WGS) entry which is preliminary data.</text>
</comment>
<dbReference type="Proteomes" id="UP000231252">
    <property type="component" value="Unassembled WGS sequence"/>
</dbReference>
<evidence type="ECO:0000313" key="1">
    <source>
        <dbReference type="EMBL" id="PIS22637.1"/>
    </source>
</evidence>
<organism evidence="1 2">
    <name type="scientific">candidate division WWE3 bacterium CG08_land_8_20_14_0_20_41_10</name>
    <dbReference type="NCBI Taxonomy" id="1975085"/>
    <lineage>
        <taxon>Bacteria</taxon>
        <taxon>Katanobacteria</taxon>
    </lineage>
</organism>
<gene>
    <name evidence="1" type="ORF">COT50_00785</name>
</gene>
<protein>
    <recommendedName>
        <fullName evidence="3">Mannosyl-glycoprotein endo-beta-N-acetylglucosamidase-like domain-containing protein</fullName>
    </recommendedName>
</protein>
<reference evidence="2" key="1">
    <citation type="submission" date="2017-09" db="EMBL/GenBank/DDBJ databases">
        <title>Depth-based differentiation of microbial function through sediment-hosted aquifers and enrichment of novel symbionts in the deep terrestrial subsurface.</title>
        <authorList>
            <person name="Probst A.J."/>
            <person name="Ladd B."/>
            <person name="Jarett J.K."/>
            <person name="Geller-Mcgrath D.E."/>
            <person name="Sieber C.M.K."/>
            <person name="Emerson J.B."/>
            <person name="Anantharaman K."/>
            <person name="Thomas B.C."/>
            <person name="Malmstrom R."/>
            <person name="Stieglmeier M."/>
            <person name="Klingl A."/>
            <person name="Woyke T."/>
            <person name="Ryan C.M."/>
            <person name="Banfield J.F."/>
        </authorList>
    </citation>
    <scope>NUCLEOTIDE SEQUENCE [LARGE SCALE GENOMIC DNA]</scope>
</reference>
<accession>A0A2H0XCH1</accession>